<accession>A0A1Y6DD46</accession>
<feature type="transmembrane region" description="Helical" evidence="1">
    <location>
        <begin position="6"/>
        <end position="24"/>
    </location>
</feature>
<evidence type="ECO:0000256" key="1">
    <source>
        <dbReference type="SAM" id="Phobius"/>
    </source>
</evidence>
<feature type="transmembrane region" description="Helical" evidence="1">
    <location>
        <begin position="36"/>
        <end position="53"/>
    </location>
</feature>
<proteinExistence type="predicted"/>
<dbReference type="AlphaFoldDB" id="A0A1Y6DD46"/>
<feature type="transmembrane region" description="Helical" evidence="1">
    <location>
        <begin position="59"/>
        <end position="78"/>
    </location>
</feature>
<reference evidence="2 3" key="1">
    <citation type="submission" date="2016-12" db="EMBL/GenBank/DDBJ databases">
        <authorList>
            <person name="Song W.-J."/>
            <person name="Kurnit D.M."/>
        </authorList>
    </citation>
    <scope>NUCLEOTIDE SEQUENCE [LARGE SCALE GENOMIC DNA]</scope>
    <source>
        <strain evidence="2 3">175</strain>
    </source>
</reference>
<evidence type="ECO:0000313" key="3">
    <source>
        <dbReference type="Proteomes" id="UP000192923"/>
    </source>
</evidence>
<organism evidence="2 3">
    <name type="scientific">Methylomagnum ishizawai</name>
    <dbReference type="NCBI Taxonomy" id="1760988"/>
    <lineage>
        <taxon>Bacteria</taxon>
        <taxon>Pseudomonadati</taxon>
        <taxon>Pseudomonadota</taxon>
        <taxon>Gammaproteobacteria</taxon>
        <taxon>Methylococcales</taxon>
        <taxon>Methylococcaceae</taxon>
        <taxon>Methylomagnum</taxon>
    </lineage>
</organism>
<dbReference type="Proteomes" id="UP000192923">
    <property type="component" value="Unassembled WGS sequence"/>
</dbReference>
<protein>
    <submittedName>
        <fullName evidence="2">Uncharacterized protein</fullName>
    </submittedName>
</protein>
<keyword evidence="1" id="KW-0472">Membrane</keyword>
<feature type="transmembrane region" description="Helical" evidence="1">
    <location>
        <begin position="90"/>
        <end position="110"/>
    </location>
</feature>
<dbReference type="OrthoDB" id="5569264at2"/>
<gene>
    <name evidence="2" type="ORF">SAMN02949497_0474</name>
</gene>
<keyword evidence="1" id="KW-0812">Transmembrane</keyword>
<dbReference type="RefSeq" id="WP_085216478.1">
    <property type="nucleotide sequence ID" value="NZ_FXAM01000002.1"/>
</dbReference>
<evidence type="ECO:0000313" key="2">
    <source>
        <dbReference type="EMBL" id="SMF97445.1"/>
    </source>
</evidence>
<sequence>MLMGALATFTLVALMGVMMVLSMARGLPPDPYYPRLHALAALIGSGLVIADAVGGDERLYLNIGLAVVIIALGLVMAVTSKKGKKIPKAVLIAHAGLAVACYGILAFFTFNPQSTLI</sequence>
<dbReference type="EMBL" id="FXAM01000002">
    <property type="protein sequence ID" value="SMF97445.1"/>
    <property type="molecule type" value="Genomic_DNA"/>
</dbReference>
<keyword evidence="1" id="KW-1133">Transmembrane helix</keyword>
<keyword evidence="3" id="KW-1185">Reference proteome</keyword>
<name>A0A1Y6DD46_9GAMM</name>